<dbReference type="OMA" id="GKAMTKY"/>
<dbReference type="InterPro" id="IPR002347">
    <property type="entry name" value="SDR_fam"/>
</dbReference>
<dbReference type="Gene3D" id="3.40.50.720">
    <property type="entry name" value="NAD(P)-binding Rossmann-like Domain"/>
    <property type="match status" value="1"/>
</dbReference>
<dbReference type="CDD" id="cd05369">
    <property type="entry name" value="TER_DECR_SDR_a"/>
    <property type="match status" value="1"/>
</dbReference>
<name>A0A8W8K5N2_MAGGI</name>
<keyword evidence="1" id="KW-0560">Oxidoreductase</keyword>
<evidence type="ECO:0000313" key="2">
    <source>
        <dbReference type="EnsemblMetazoa" id="G22560.5:cds"/>
    </source>
</evidence>
<evidence type="ECO:0000256" key="1">
    <source>
        <dbReference type="ARBA" id="ARBA00023002"/>
    </source>
</evidence>
<keyword evidence="3" id="KW-1185">Reference proteome</keyword>
<dbReference type="GO" id="GO:0006635">
    <property type="term" value="P:fatty acid beta-oxidation"/>
    <property type="evidence" value="ECO:0007669"/>
    <property type="project" value="TreeGrafter"/>
</dbReference>
<dbReference type="GO" id="GO:0008670">
    <property type="term" value="F:2,4-dienoyl-CoA reductase (NADPH) activity"/>
    <property type="evidence" value="ECO:0007669"/>
    <property type="project" value="TreeGrafter"/>
</dbReference>
<dbReference type="SUPFAM" id="SSF51735">
    <property type="entry name" value="NAD(P)-binding Rossmann-fold domains"/>
    <property type="match status" value="1"/>
</dbReference>
<dbReference type="PANTHER" id="PTHR43658">
    <property type="entry name" value="SHORT-CHAIN DEHYDROGENASE/REDUCTASE"/>
    <property type="match status" value="1"/>
</dbReference>
<dbReference type="Proteomes" id="UP000005408">
    <property type="component" value="Unassembled WGS sequence"/>
</dbReference>
<organism evidence="2 3">
    <name type="scientific">Magallana gigas</name>
    <name type="common">Pacific oyster</name>
    <name type="synonym">Crassostrea gigas</name>
    <dbReference type="NCBI Taxonomy" id="29159"/>
    <lineage>
        <taxon>Eukaryota</taxon>
        <taxon>Metazoa</taxon>
        <taxon>Spiralia</taxon>
        <taxon>Lophotrochozoa</taxon>
        <taxon>Mollusca</taxon>
        <taxon>Bivalvia</taxon>
        <taxon>Autobranchia</taxon>
        <taxon>Pteriomorphia</taxon>
        <taxon>Ostreida</taxon>
        <taxon>Ostreoidea</taxon>
        <taxon>Ostreidae</taxon>
        <taxon>Magallana</taxon>
    </lineage>
</organism>
<dbReference type="OrthoDB" id="1888931at2759"/>
<accession>A0A8W8K5N2</accession>
<dbReference type="FunFam" id="3.40.50.720:FF:000084">
    <property type="entry name" value="Short-chain dehydrogenase reductase"/>
    <property type="match status" value="1"/>
</dbReference>
<evidence type="ECO:0008006" key="4">
    <source>
        <dbReference type="Google" id="ProtNLM"/>
    </source>
</evidence>
<dbReference type="InterPro" id="IPR036291">
    <property type="entry name" value="NAD(P)-bd_dom_sf"/>
</dbReference>
<dbReference type="EnsemblMetazoa" id="G22560.5">
    <property type="protein sequence ID" value="G22560.5:cds"/>
    <property type="gene ID" value="G22560"/>
</dbReference>
<dbReference type="PANTHER" id="PTHR43658:SF8">
    <property type="entry name" value="17-BETA-HYDROXYSTEROID DEHYDROGENASE 14-RELATED"/>
    <property type="match status" value="1"/>
</dbReference>
<dbReference type="PRINTS" id="PR00081">
    <property type="entry name" value="GDHRDH"/>
</dbReference>
<reference evidence="2" key="1">
    <citation type="submission" date="2022-08" db="UniProtKB">
        <authorList>
            <consortium name="EnsemblMetazoa"/>
        </authorList>
    </citation>
    <scope>IDENTIFICATION</scope>
    <source>
        <strain evidence="2">05x7-T-G4-1.051#20</strain>
    </source>
</reference>
<sequence length="341" mass="36587">MISPLNMAALINRSLQTLRSQSNGSHHKIIRGFVSSSQRNDKIGPQAKFFPVMSSPMLPKESFKGKTAFITGGGTGLGKGMTTMLSQLGAQVVITSRKLPVLEKTAEEISGMTGNKVLAVAADVRDPESVKAAADRCEQEFGLPDIVINNAAGNFISPTERLSPNAWRTVVDIVLNGTAIVTLELGKRLIKANQGASFLSITTIYTASGSGFVTPSAAAKTGVEGLTKSLAAEWGRYGMRFNCIAPGPIETKGAFSRLDPTGQFKDKLIDILPVGRLGDPSEIANLACYMVSDYASWMSGSVIRFDGGEYVMRAGEFNDLRVITNEQWDQLEAMIRKTKGS</sequence>
<evidence type="ECO:0000313" key="3">
    <source>
        <dbReference type="Proteomes" id="UP000005408"/>
    </source>
</evidence>
<dbReference type="AlphaFoldDB" id="A0A8W8K5N2"/>
<dbReference type="GO" id="GO:0005739">
    <property type="term" value="C:mitochondrion"/>
    <property type="evidence" value="ECO:0007669"/>
    <property type="project" value="TreeGrafter"/>
</dbReference>
<proteinExistence type="predicted"/>
<protein>
    <recommendedName>
        <fullName evidence="4">2,4-dienoyl-CoA reductase, mitochondrial</fullName>
    </recommendedName>
</protein>
<dbReference type="Pfam" id="PF13561">
    <property type="entry name" value="adh_short_C2"/>
    <property type="match status" value="1"/>
</dbReference>